<keyword evidence="2" id="KW-1185">Reference proteome</keyword>
<gene>
    <name evidence="1" type="ORF">RRG08_009427</name>
</gene>
<protein>
    <submittedName>
        <fullName evidence="1">Uncharacterized protein</fullName>
    </submittedName>
</protein>
<dbReference type="EMBL" id="JAWDGP010006680">
    <property type="protein sequence ID" value="KAK3736948.1"/>
    <property type="molecule type" value="Genomic_DNA"/>
</dbReference>
<proteinExistence type="predicted"/>
<organism evidence="1 2">
    <name type="scientific">Elysia crispata</name>
    <name type="common">lettuce slug</name>
    <dbReference type="NCBI Taxonomy" id="231223"/>
    <lineage>
        <taxon>Eukaryota</taxon>
        <taxon>Metazoa</taxon>
        <taxon>Spiralia</taxon>
        <taxon>Lophotrochozoa</taxon>
        <taxon>Mollusca</taxon>
        <taxon>Gastropoda</taxon>
        <taxon>Heterobranchia</taxon>
        <taxon>Euthyneura</taxon>
        <taxon>Panpulmonata</taxon>
        <taxon>Sacoglossa</taxon>
        <taxon>Placobranchoidea</taxon>
        <taxon>Plakobranchidae</taxon>
        <taxon>Elysia</taxon>
    </lineage>
</organism>
<dbReference type="Proteomes" id="UP001283361">
    <property type="component" value="Unassembled WGS sequence"/>
</dbReference>
<reference evidence="1" key="1">
    <citation type="journal article" date="2023" name="G3 (Bethesda)">
        <title>A reference genome for the long-term kleptoplast-retaining sea slug Elysia crispata morphotype clarki.</title>
        <authorList>
            <person name="Eastman K.E."/>
            <person name="Pendleton A.L."/>
            <person name="Shaikh M.A."/>
            <person name="Suttiyut T."/>
            <person name="Ogas R."/>
            <person name="Tomko P."/>
            <person name="Gavelis G."/>
            <person name="Widhalm J.R."/>
            <person name="Wisecaver J.H."/>
        </authorList>
    </citation>
    <scope>NUCLEOTIDE SEQUENCE</scope>
    <source>
        <strain evidence="1">ECLA1</strain>
    </source>
</reference>
<evidence type="ECO:0000313" key="1">
    <source>
        <dbReference type="EMBL" id="KAK3736948.1"/>
    </source>
</evidence>
<sequence>MVRQKGCELIFKRPSQHITGLFCARTAPRGQKAGIAAEWPPKSQSARELHSVTWDPFRAPSGEIFERGLLGQEESLVSLEPNVQQKVPDSPVGSALALSQMMVRSPNEGD</sequence>
<evidence type="ECO:0000313" key="2">
    <source>
        <dbReference type="Proteomes" id="UP001283361"/>
    </source>
</evidence>
<dbReference type="AlphaFoldDB" id="A0AAE0Y9D8"/>
<name>A0AAE0Y9D8_9GAST</name>
<accession>A0AAE0Y9D8</accession>
<comment type="caution">
    <text evidence="1">The sequence shown here is derived from an EMBL/GenBank/DDBJ whole genome shotgun (WGS) entry which is preliminary data.</text>
</comment>